<feature type="transmembrane region" description="Helical" evidence="5">
    <location>
        <begin position="81"/>
        <end position="101"/>
    </location>
</feature>
<keyword evidence="2 5" id="KW-0812">Transmembrane</keyword>
<feature type="transmembrane region" description="Helical" evidence="5">
    <location>
        <begin position="430"/>
        <end position="452"/>
    </location>
</feature>
<evidence type="ECO:0000259" key="6">
    <source>
        <dbReference type="PROSITE" id="PS50850"/>
    </source>
</evidence>
<feature type="transmembrane region" description="Helical" evidence="5">
    <location>
        <begin position="302"/>
        <end position="324"/>
    </location>
</feature>
<evidence type="ECO:0000256" key="3">
    <source>
        <dbReference type="ARBA" id="ARBA00022989"/>
    </source>
</evidence>
<keyword evidence="3 5" id="KW-1133">Transmembrane helix</keyword>
<evidence type="ECO:0000256" key="1">
    <source>
        <dbReference type="ARBA" id="ARBA00004141"/>
    </source>
</evidence>
<dbReference type="PANTHER" id="PTHR23502:SF26">
    <property type="entry name" value="MAJOR FACILITATOR SUPERFAMILY (MFS) PROFILE DOMAIN-CONTAINING PROTEIN"/>
    <property type="match status" value="1"/>
</dbReference>
<dbReference type="OrthoDB" id="440553at2759"/>
<protein>
    <submittedName>
        <fullName evidence="7">MFS general substrate transporter</fullName>
    </submittedName>
</protein>
<organism evidence="7 8">
    <name type="scientific">Melanomma pulvis-pyrius CBS 109.77</name>
    <dbReference type="NCBI Taxonomy" id="1314802"/>
    <lineage>
        <taxon>Eukaryota</taxon>
        <taxon>Fungi</taxon>
        <taxon>Dikarya</taxon>
        <taxon>Ascomycota</taxon>
        <taxon>Pezizomycotina</taxon>
        <taxon>Dothideomycetes</taxon>
        <taxon>Pleosporomycetidae</taxon>
        <taxon>Pleosporales</taxon>
        <taxon>Melanommataceae</taxon>
        <taxon>Melanomma</taxon>
    </lineage>
</organism>
<reference evidence="7" key="1">
    <citation type="journal article" date="2020" name="Stud. Mycol.">
        <title>101 Dothideomycetes genomes: a test case for predicting lifestyles and emergence of pathogens.</title>
        <authorList>
            <person name="Haridas S."/>
            <person name="Albert R."/>
            <person name="Binder M."/>
            <person name="Bloem J."/>
            <person name="Labutti K."/>
            <person name="Salamov A."/>
            <person name="Andreopoulos B."/>
            <person name="Baker S."/>
            <person name="Barry K."/>
            <person name="Bills G."/>
            <person name="Bluhm B."/>
            <person name="Cannon C."/>
            <person name="Castanera R."/>
            <person name="Culley D."/>
            <person name="Daum C."/>
            <person name="Ezra D."/>
            <person name="Gonzalez J."/>
            <person name="Henrissat B."/>
            <person name="Kuo A."/>
            <person name="Liang C."/>
            <person name="Lipzen A."/>
            <person name="Lutzoni F."/>
            <person name="Magnuson J."/>
            <person name="Mondo S."/>
            <person name="Nolan M."/>
            <person name="Ohm R."/>
            <person name="Pangilinan J."/>
            <person name="Park H.-J."/>
            <person name="Ramirez L."/>
            <person name="Alfaro M."/>
            <person name="Sun H."/>
            <person name="Tritt A."/>
            <person name="Yoshinaga Y."/>
            <person name="Zwiers L.-H."/>
            <person name="Turgeon B."/>
            <person name="Goodwin S."/>
            <person name="Spatafora J."/>
            <person name="Crous P."/>
            <person name="Grigoriev I."/>
        </authorList>
    </citation>
    <scope>NUCLEOTIDE SEQUENCE</scope>
    <source>
        <strain evidence="7">CBS 109.77</strain>
    </source>
</reference>
<feature type="transmembrane region" description="Helical" evidence="5">
    <location>
        <begin position="220"/>
        <end position="238"/>
    </location>
</feature>
<feature type="transmembrane region" description="Helical" evidence="5">
    <location>
        <begin position="497"/>
        <end position="520"/>
    </location>
</feature>
<accession>A0A6A6X9A5</accession>
<keyword evidence="4 5" id="KW-0472">Membrane</keyword>
<proteinExistence type="predicted"/>
<dbReference type="AlphaFoldDB" id="A0A6A6X9A5"/>
<dbReference type="SUPFAM" id="SSF103473">
    <property type="entry name" value="MFS general substrate transporter"/>
    <property type="match status" value="1"/>
</dbReference>
<dbReference type="Gene3D" id="1.20.1250.20">
    <property type="entry name" value="MFS general substrate transporter like domains"/>
    <property type="match status" value="1"/>
</dbReference>
<evidence type="ECO:0000313" key="8">
    <source>
        <dbReference type="Proteomes" id="UP000799757"/>
    </source>
</evidence>
<dbReference type="Pfam" id="PF07690">
    <property type="entry name" value="MFS_1"/>
    <property type="match status" value="1"/>
</dbReference>
<keyword evidence="8" id="KW-1185">Reference proteome</keyword>
<dbReference type="Proteomes" id="UP000799757">
    <property type="component" value="Unassembled WGS sequence"/>
</dbReference>
<evidence type="ECO:0000256" key="2">
    <source>
        <dbReference type="ARBA" id="ARBA00022692"/>
    </source>
</evidence>
<feature type="transmembrane region" description="Helical" evidence="5">
    <location>
        <begin position="155"/>
        <end position="176"/>
    </location>
</feature>
<dbReference type="InterPro" id="IPR011701">
    <property type="entry name" value="MFS"/>
</dbReference>
<dbReference type="PANTHER" id="PTHR23502">
    <property type="entry name" value="MAJOR FACILITATOR SUPERFAMILY"/>
    <property type="match status" value="1"/>
</dbReference>
<feature type="transmembrane region" description="Helical" evidence="5">
    <location>
        <begin position="399"/>
        <end position="418"/>
    </location>
</feature>
<feature type="transmembrane region" description="Helical" evidence="5">
    <location>
        <begin position="336"/>
        <end position="360"/>
    </location>
</feature>
<feature type="transmembrane region" description="Helical" evidence="5">
    <location>
        <begin position="130"/>
        <end position="149"/>
    </location>
</feature>
<dbReference type="EMBL" id="MU001960">
    <property type="protein sequence ID" value="KAF2792663.1"/>
    <property type="molecule type" value="Genomic_DNA"/>
</dbReference>
<evidence type="ECO:0000313" key="7">
    <source>
        <dbReference type="EMBL" id="KAF2792663.1"/>
    </source>
</evidence>
<feature type="transmembrane region" description="Helical" evidence="5">
    <location>
        <begin position="473"/>
        <end position="491"/>
    </location>
</feature>
<dbReference type="InterPro" id="IPR020846">
    <property type="entry name" value="MFS_dom"/>
</dbReference>
<evidence type="ECO:0000256" key="5">
    <source>
        <dbReference type="SAM" id="Phobius"/>
    </source>
</evidence>
<evidence type="ECO:0000256" key="4">
    <source>
        <dbReference type="ARBA" id="ARBA00023136"/>
    </source>
</evidence>
<feature type="domain" description="Major facilitator superfamily (MFS) profile" evidence="6">
    <location>
        <begin position="55"/>
        <end position="519"/>
    </location>
</feature>
<comment type="subcellular location">
    <subcellularLocation>
        <location evidence="1">Membrane</location>
        <topology evidence="1">Multi-pass membrane protein</topology>
    </subcellularLocation>
</comment>
<dbReference type="InterPro" id="IPR036259">
    <property type="entry name" value="MFS_trans_sf"/>
</dbReference>
<name>A0A6A6X9A5_9PLEO</name>
<sequence length="544" mass="59199">MFSLKHQFDAEHFRDDQVPSKIEPDVPPVPKILPEEAWTRTSQGTLGKVIGSVREQRVGGIGGGLEGKEQPYHTYSRSEKWTLVAIVGVAGLFPGLSANIYLPALNAVASVCFASILWGPLADAIGRRSVYIYSFLVYIISSIVLSFSPNFAVLLVFRGIQAAAIASTVSLGSVVIHDISLPTEQDSFYTFSQGIRNYTIVLAPIIGGLLSNYLNFRAVFVFLLGLSIAALVVILLFLPETHRSVAGNGTWPLTGIHQPLIWRFKIFGKPAHVDERSLSGVAPPLAARGFIEPLLLLREKDILLSLLFSGAIFAIWTMVTVSTAGLFRSVFGLNEALLGLVFIPSGLGTIAGSTLMGNLLNRDFLTASSSYKAHHSLPPSTAISRSSLPAHFPLEHARLVRLPMVTIIFVISISFYGFTLSYPALTERPGWILVPLLFQFLIAATANAVCAIHQTLITDLWPKNGASSAAISNVVRCVFAAVGVAVVQLFIKSVDVGPVFLSLGLVVMVFVPLPIVQWYWGGDWRRERDSQGSNDWEEDMPEKV</sequence>
<dbReference type="GO" id="GO:0022857">
    <property type="term" value="F:transmembrane transporter activity"/>
    <property type="evidence" value="ECO:0007669"/>
    <property type="project" value="InterPro"/>
</dbReference>
<dbReference type="PROSITE" id="PS50850">
    <property type="entry name" value="MFS"/>
    <property type="match status" value="1"/>
</dbReference>
<gene>
    <name evidence="7" type="ORF">K505DRAFT_246232</name>
</gene>
<dbReference type="GO" id="GO:0005886">
    <property type="term" value="C:plasma membrane"/>
    <property type="evidence" value="ECO:0007669"/>
    <property type="project" value="TreeGrafter"/>
</dbReference>